<dbReference type="EMBL" id="MFIY01000074">
    <property type="protein sequence ID" value="OGF99092.1"/>
    <property type="molecule type" value="Genomic_DNA"/>
</dbReference>
<dbReference type="Proteomes" id="UP000178230">
    <property type="component" value="Unassembled WGS sequence"/>
</dbReference>
<organism evidence="3 4">
    <name type="scientific">Candidatus Gottesmanbacteria bacterium RBG_13_37_7</name>
    <dbReference type="NCBI Taxonomy" id="1798369"/>
    <lineage>
        <taxon>Bacteria</taxon>
        <taxon>Candidatus Gottesmaniibacteriota</taxon>
    </lineage>
</organism>
<feature type="compositionally biased region" description="Polar residues" evidence="1">
    <location>
        <begin position="1"/>
        <end position="11"/>
    </location>
</feature>
<dbReference type="InterPro" id="IPR025101">
    <property type="entry name" value="DUF4012"/>
</dbReference>
<feature type="region of interest" description="Disordered" evidence="1">
    <location>
        <begin position="1"/>
        <end position="20"/>
    </location>
</feature>
<evidence type="ECO:0000256" key="1">
    <source>
        <dbReference type="SAM" id="MobiDB-lite"/>
    </source>
</evidence>
<evidence type="ECO:0000313" key="4">
    <source>
        <dbReference type="Proteomes" id="UP000178230"/>
    </source>
</evidence>
<keyword evidence="2" id="KW-0812">Transmembrane</keyword>
<gene>
    <name evidence="3" type="ORF">A2Y99_03805</name>
</gene>
<dbReference type="Pfam" id="PF13196">
    <property type="entry name" value="DUF4012"/>
    <property type="match status" value="1"/>
</dbReference>
<keyword evidence="2" id="KW-1133">Transmembrane helix</keyword>
<reference evidence="3 4" key="1">
    <citation type="journal article" date="2016" name="Nat. Commun.">
        <title>Thousands of microbial genomes shed light on interconnected biogeochemical processes in an aquifer system.</title>
        <authorList>
            <person name="Anantharaman K."/>
            <person name="Brown C.T."/>
            <person name="Hug L.A."/>
            <person name="Sharon I."/>
            <person name="Castelle C.J."/>
            <person name="Probst A.J."/>
            <person name="Thomas B.C."/>
            <person name="Singh A."/>
            <person name="Wilkins M.J."/>
            <person name="Karaoz U."/>
            <person name="Brodie E.L."/>
            <person name="Williams K.H."/>
            <person name="Hubbard S.S."/>
            <person name="Banfield J.F."/>
        </authorList>
    </citation>
    <scope>NUCLEOTIDE SEQUENCE [LARGE SCALE GENOMIC DNA]</scope>
</reference>
<feature type="transmembrane region" description="Helical" evidence="2">
    <location>
        <begin position="28"/>
        <end position="52"/>
    </location>
</feature>
<sequence length="643" mass="72287">MNGFTKINLSSKPEEAKKNRQKSKATNILKRFGIVVILLLIILLITGISILLPARELYFSVQDTVKIANETYVSLKNQNIDKLKEDLNVLETGVKNIEKKLSAIAYVKYIPFIGNYERDAEHLVKASLEGVAAGKITVDALVPYADLLGLKGKSTFVSGSADDRIQTAVATLDKVTPKFSEISKNLSIIGSELDQIDTNRYPKKIGDFEIKDKILLAKDMFSNSAQLFVDAEPLLSRLPDLLGNKEAKTYLIIFQNDAELRATGGFITAYALFKIDKGKMQVIKADDIYKLDESKKKKFPAPESILKYHKGVNYLELRDSNLSPDFVTSMNNFEKMLTESIPDFPKFDGIITLDTHVLVESIKILGEFNVYGRKFSSETDKRCDCPQAIYELEDYSTKPVAYVREDRKDIIGVLMYQIMQRALGVSPSKYWGNLFQMFLTEAKQKHMIFYFHDESAQKGIEALDFGGRIISFDKDYLHINDVNFAGAKSNLFIKQSVKQDIEISSDGTTAKVLSISYKNPSPASNCNLEAGQLCLNGILRNWIRIYVPKGSVLTDFTGSEMQTATYEELGKTVFEGFFTVKPQGSAEIIIKYNLPIKFSGSEPYQLFIQKQPGSNNPEYTVNINGKDKGKFLLLTDKEFKSNK</sequence>
<evidence type="ECO:0008006" key="5">
    <source>
        <dbReference type="Google" id="ProtNLM"/>
    </source>
</evidence>
<protein>
    <recommendedName>
        <fullName evidence="5">DUF4012 domain-containing protein</fullName>
    </recommendedName>
</protein>
<proteinExistence type="predicted"/>
<keyword evidence="2" id="KW-0472">Membrane</keyword>
<name>A0A1F5YGB2_9BACT</name>
<comment type="caution">
    <text evidence="3">The sequence shown here is derived from an EMBL/GenBank/DDBJ whole genome shotgun (WGS) entry which is preliminary data.</text>
</comment>
<evidence type="ECO:0000313" key="3">
    <source>
        <dbReference type="EMBL" id="OGF99092.1"/>
    </source>
</evidence>
<dbReference type="AlphaFoldDB" id="A0A1F5YGB2"/>
<evidence type="ECO:0000256" key="2">
    <source>
        <dbReference type="SAM" id="Phobius"/>
    </source>
</evidence>
<accession>A0A1F5YGB2</accession>